<feature type="domain" description="SprT-like" evidence="1">
    <location>
        <begin position="33"/>
        <end position="97"/>
    </location>
</feature>
<proteinExistence type="predicted"/>
<keyword evidence="3" id="KW-1185">Reference proteome</keyword>
<name>A0ABQ1SEY6_9FLAO</name>
<dbReference type="Pfam" id="PF10263">
    <property type="entry name" value="SprT-like"/>
    <property type="match status" value="1"/>
</dbReference>
<evidence type="ECO:0000313" key="3">
    <source>
        <dbReference type="Proteomes" id="UP000599179"/>
    </source>
</evidence>
<gene>
    <name evidence="2" type="ORF">GCM10010832_02030</name>
</gene>
<dbReference type="EMBL" id="BMGM01000001">
    <property type="protein sequence ID" value="GGE24896.1"/>
    <property type="molecule type" value="Genomic_DNA"/>
</dbReference>
<protein>
    <submittedName>
        <fullName evidence="2">Metallopeptidase</fullName>
    </submittedName>
</protein>
<accession>A0ABQ1SEY6</accession>
<evidence type="ECO:0000313" key="2">
    <source>
        <dbReference type="EMBL" id="GGE24896.1"/>
    </source>
</evidence>
<dbReference type="RefSeq" id="WP_188457214.1">
    <property type="nucleotide sequence ID" value="NZ_BMGM01000001.1"/>
</dbReference>
<reference evidence="3" key="1">
    <citation type="journal article" date="2019" name="Int. J. Syst. Evol. Microbiol.">
        <title>The Global Catalogue of Microorganisms (GCM) 10K type strain sequencing project: providing services to taxonomists for standard genome sequencing and annotation.</title>
        <authorList>
            <consortium name="The Broad Institute Genomics Platform"/>
            <consortium name="The Broad Institute Genome Sequencing Center for Infectious Disease"/>
            <person name="Wu L."/>
            <person name="Ma J."/>
        </authorList>
    </citation>
    <scope>NUCLEOTIDE SEQUENCE [LARGE SCALE GENOMIC DNA]</scope>
    <source>
        <strain evidence="3">CGMCC 1.12931</strain>
    </source>
</reference>
<organism evidence="2 3">
    <name type="scientific">Psychroflexus planctonicus</name>
    <dbReference type="NCBI Taxonomy" id="1526575"/>
    <lineage>
        <taxon>Bacteria</taxon>
        <taxon>Pseudomonadati</taxon>
        <taxon>Bacteroidota</taxon>
        <taxon>Flavobacteriia</taxon>
        <taxon>Flavobacteriales</taxon>
        <taxon>Flavobacteriaceae</taxon>
        <taxon>Psychroflexus</taxon>
    </lineage>
</organism>
<evidence type="ECO:0000259" key="1">
    <source>
        <dbReference type="Pfam" id="PF10263"/>
    </source>
</evidence>
<sequence>MNEVLKKYIPERAVEPCIELIKKHGVYLQIVGQRKTRHGDYRKLPTGQVKITVNASLNKYKFLMTLIHEFAHLAAYQNYGNYIKPHGREWKHCFQQLMLPFLNPEIFPSKLLPLLAKHFRNPTASSDTDAVLSVALKEFDAPSLKNYIFEIPFGRRFRIDNGRVFTKGKKRIKRYECACEKTGQIYVFQPHAEVEPL</sequence>
<comment type="caution">
    <text evidence="2">The sequence shown here is derived from an EMBL/GenBank/DDBJ whole genome shotgun (WGS) entry which is preliminary data.</text>
</comment>
<dbReference type="Proteomes" id="UP000599179">
    <property type="component" value="Unassembled WGS sequence"/>
</dbReference>
<dbReference type="InterPro" id="IPR006640">
    <property type="entry name" value="SprT-like_domain"/>
</dbReference>